<protein>
    <recommendedName>
        <fullName evidence="8">CWH43-like N-terminal domain-containing protein</fullName>
    </recommendedName>
</protein>
<gene>
    <name evidence="9" type="ORF">ACJMK2_020448</name>
</gene>
<dbReference type="PANTHER" id="PTHR21324">
    <property type="entry name" value="FASTING-INDUCIBLE INTEGRAL MEMBRANE PROTEIN TM6P1-RELATED"/>
    <property type="match status" value="1"/>
</dbReference>
<dbReference type="Proteomes" id="UP001634394">
    <property type="component" value="Unassembled WGS sequence"/>
</dbReference>
<dbReference type="InterPro" id="IPR019402">
    <property type="entry name" value="CWH43_N"/>
</dbReference>
<comment type="subcellular location">
    <subcellularLocation>
        <location evidence="1">Endomembrane system</location>
        <topology evidence="1">Multi-pass membrane protein</topology>
    </subcellularLocation>
</comment>
<dbReference type="PANTHER" id="PTHR21324:SF2">
    <property type="entry name" value="EG:22E5.9 PROTEIN"/>
    <property type="match status" value="1"/>
</dbReference>
<feature type="transmembrane region" description="Helical" evidence="7">
    <location>
        <begin position="100"/>
        <end position="121"/>
    </location>
</feature>
<dbReference type="InterPro" id="IPR050911">
    <property type="entry name" value="DRAM/TMEM150_Autophagy_Mod"/>
</dbReference>
<feature type="transmembrane region" description="Helical" evidence="7">
    <location>
        <begin position="141"/>
        <end position="160"/>
    </location>
</feature>
<name>A0ABD3U058_SINWO</name>
<comment type="caution">
    <text evidence="9">The sequence shown here is derived from an EMBL/GenBank/DDBJ whole genome shotgun (WGS) entry which is preliminary data.</text>
</comment>
<dbReference type="GO" id="GO:0012505">
    <property type="term" value="C:endomembrane system"/>
    <property type="evidence" value="ECO:0007669"/>
    <property type="project" value="UniProtKB-SubCell"/>
</dbReference>
<comment type="similarity">
    <text evidence="2">Belongs to the DRAM/TMEM150 family.</text>
</comment>
<accession>A0ABD3U058</accession>
<evidence type="ECO:0000256" key="5">
    <source>
        <dbReference type="ARBA" id="ARBA00023136"/>
    </source>
</evidence>
<keyword evidence="5 7" id="KW-0472">Membrane</keyword>
<dbReference type="Pfam" id="PF10277">
    <property type="entry name" value="Frag1"/>
    <property type="match status" value="1"/>
</dbReference>
<evidence type="ECO:0000256" key="6">
    <source>
        <dbReference type="SAM" id="MobiDB-lite"/>
    </source>
</evidence>
<feature type="transmembrane region" description="Helical" evidence="7">
    <location>
        <begin position="250"/>
        <end position="272"/>
    </location>
</feature>
<feature type="transmembrane region" description="Helical" evidence="7">
    <location>
        <begin position="206"/>
        <end position="230"/>
    </location>
</feature>
<feature type="domain" description="CWH43-like N-terminal" evidence="8">
    <location>
        <begin position="53"/>
        <end position="277"/>
    </location>
</feature>
<evidence type="ECO:0000256" key="3">
    <source>
        <dbReference type="ARBA" id="ARBA00022692"/>
    </source>
</evidence>
<keyword evidence="3 7" id="KW-0812">Transmembrane</keyword>
<evidence type="ECO:0000256" key="2">
    <source>
        <dbReference type="ARBA" id="ARBA00006565"/>
    </source>
</evidence>
<reference evidence="9 10" key="1">
    <citation type="submission" date="2024-11" db="EMBL/GenBank/DDBJ databases">
        <title>Chromosome-level genome assembly of the freshwater bivalve Anodonta woodiana.</title>
        <authorList>
            <person name="Chen X."/>
        </authorList>
    </citation>
    <scope>NUCLEOTIDE SEQUENCE [LARGE SCALE GENOMIC DNA]</scope>
    <source>
        <strain evidence="9">MN2024</strain>
        <tissue evidence="9">Gills</tissue>
    </source>
</reference>
<feature type="transmembrane region" description="Helical" evidence="7">
    <location>
        <begin position="53"/>
        <end position="75"/>
    </location>
</feature>
<evidence type="ECO:0000313" key="10">
    <source>
        <dbReference type="Proteomes" id="UP001634394"/>
    </source>
</evidence>
<dbReference type="AlphaFoldDB" id="A0ABD3U058"/>
<evidence type="ECO:0000256" key="4">
    <source>
        <dbReference type="ARBA" id="ARBA00022989"/>
    </source>
</evidence>
<feature type="transmembrane region" description="Helical" evidence="7">
    <location>
        <begin position="172"/>
        <end position="194"/>
    </location>
</feature>
<organism evidence="9 10">
    <name type="scientific">Sinanodonta woodiana</name>
    <name type="common">Chinese pond mussel</name>
    <name type="synonym">Anodonta woodiana</name>
    <dbReference type="NCBI Taxonomy" id="1069815"/>
    <lineage>
        <taxon>Eukaryota</taxon>
        <taxon>Metazoa</taxon>
        <taxon>Spiralia</taxon>
        <taxon>Lophotrochozoa</taxon>
        <taxon>Mollusca</taxon>
        <taxon>Bivalvia</taxon>
        <taxon>Autobranchia</taxon>
        <taxon>Heteroconchia</taxon>
        <taxon>Palaeoheterodonta</taxon>
        <taxon>Unionida</taxon>
        <taxon>Unionoidea</taxon>
        <taxon>Unionidae</taxon>
        <taxon>Unioninae</taxon>
        <taxon>Sinanodonta</taxon>
    </lineage>
</organism>
<keyword evidence="4 7" id="KW-1133">Transmembrane helix</keyword>
<sequence length="325" mass="36931">MTFEIIEMDTSKDPNETTEFINNDGCRPTDEDKKEKPPGIMSFLCLIWLKRRLWLLPILTAGWLFLSFWVSYIIAVANNHVEPNFPYISHTAIEAPERCVFGQMVNIGAVMLFMNILLRYLYIKTSLVRKTIKFNSRWYKINLTCLVLGFFSAFGLSMVANFQTEVQRAPHYVGAGLAFGLGMIICWIQCAISWKVHYKLNNKPVLLIIQIVVASLLTISALIFGIAKGIYKARQHAGHGTKWDVLRQVYLTSTISEWILAIFILMFTLTFIPEFKRITISDPQVELVSDQEIRVIVDDTTPVSQANGSSVTDAEEDRNTTSTTT</sequence>
<feature type="region of interest" description="Disordered" evidence="6">
    <location>
        <begin position="304"/>
        <end position="325"/>
    </location>
</feature>
<proteinExistence type="inferred from homology"/>
<dbReference type="EMBL" id="JBJQND010000017">
    <property type="protein sequence ID" value="KAL3842430.1"/>
    <property type="molecule type" value="Genomic_DNA"/>
</dbReference>
<evidence type="ECO:0000313" key="9">
    <source>
        <dbReference type="EMBL" id="KAL3842430.1"/>
    </source>
</evidence>
<keyword evidence="10" id="KW-1185">Reference proteome</keyword>
<evidence type="ECO:0000256" key="7">
    <source>
        <dbReference type="SAM" id="Phobius"/>
    </source>
</evidence>
<evidence type="ECO:0000259" key="8">
    <source>
        <dbReference type="Pfam" id="PF10277"/>
    </source>
</evidence>
<evidence type="ECO:0000256" key="1">
    <source>
        <dbReference type="ARBA" id="ARBA00004127"/>
    </source>
</evidence>